<dbReference type="KEGG" id="vg:26797000"/>
<reference evidence="1 3" key="1">
    <citation type="submission" date="2014-09" db="EMBL/GenBank/DDBJ databases">
        <authorList>
            <person name="Gicewicz E.A."/>
            <person name="Hiryak K.M."/>
            <person name="Horoschock A.N."/>
            <person name="Kneeream E.R."/>
            <person name="Luchetta J."/>
            <person name="Mikolon A.R."/>
            <person name="Smith S.N."/>
            <person name="Svintozelskiy S."/>
            <person name="Yucha M.L."/>
            <person name="Manna D.P."/>
            <person name="Pidcock K.A."/>
            <person name="Laing C.E."/>
            <person name="Schaff J.E."/>
            <person name="Dashiell C.L."/>
            <person name="Macialek J.A."/>
            <person name="Anders K.R."/>
            <person name="Braun M.A."/>
            <person name="Delesalle V.A."/>
            <person name="Hughes L.E."/>
            <person name="Ware V.C."/>
            <person name="Bradley K.W."/>
            <person name="Barker L.P."/>
            <person name="Asai D.J."/>
            <person name="Bowman C.A."/>
            <person name="Russell D.A."/>
            <person name="Pope W.H."/>
            <person name="Jacobs-Sera D."/>
            <person name="Hendrix R.W."/>
            <person name="Hatfull G.F."/>
        </authorList>
    </citation>
    <scope>NUCLEOTIDE SEQUENCE [LARGE SCALE GENOMIC DNA]</scope>
</reference>
<dbReference type="EMBL" id="KM652554">
    <property type="protein sequence ID" value="AIW02724.1"/>
    <property type="molecule type" value="Genomic_DNA"/>
</dbReference>
<proteinExistence type="predicted"/>
<gene>
    <name evidence="1" type="primary">16</name>
    <name evidence="2" type="synonym">271</name>
    <name evidence="1" type="ORF">PBI_JAY2JAY_16</name>
    <name evidence="2" type="ORF">PBI_JAY2JAY_271</name>
</gene>
<evidence type="ECO:0000313" key="2">
    <source>
        <dbReference type="EMBL" id="AIW02724.1"/>
    </source>
</evidence>
<dbReference type="Proteomes" id="UP000030200">
    <property type="component" value="Segment"/>
</dbReference>
<dbReference type="EMBL" id="KM652554">
    <property type="protein sequence ID" value="AIW02515.1"/>
    <property type="molecule type" value="Genomic_DNA"/>
</dbReference>
<protein>
    <submittedName>
        <fullName evidence="1">Uncharacterized protein</fullName>
    </submittedName>
</protein>
<dbReference type="GeneID" id="26797000"/>
<sequence>MSNYVVVTGTTGRKGTLQFSRRDIAYNMKLARRKRDKGTYIRMLKLQSHVNYGIRMENRLGEPCITIKVESWKNGQKYVVRGLNGKFRAVISK</sequence>
<evidence type="ECO:0000313" key="1">
    <source>
        <dbReference type="EMBL" id="AIW02515.1"/>
    </source>
</evidence>
<dbReference type="GeneID" id="26796745"/>
<evidence type="ECO:0000313" key="3">
    <source>
        <dbReference type="Proteomes" id="UP000030200"/>
    </source>
</evidence>
<accession>A0A0A0RLW9</accession>
<dbReference type="RefSeq" id="YP_009225742.1">
    <property type="nucleotide sequence ID" value="NC_029098.1"/>
</dbReference>
<organism evidence="1 3">
    <name type="scientific">Streptomyces phage Jay2Jay</name>
    <dbReference type="NCBI Taxonomy" id="1556290"/>
    <lineage>
        <taxon>Viruses</taxon>
        <taxon>Duplodnaviria</taxon>
        <taxon>Heunggongvirae</taxon>
        <taxon>Uroviricota</taxon>
        <taxon>Caudoviricetes</taxon>
        <taxon>Stanwilliamsviridae</taxon>
        <taxon>Boydwoodruffvirinae</taxon>
        <taxon>Samistivirus</taxon>
        <taxon>Samistivirus jay2jay</taxon>
    </lineage>
</organism>
<dbReference type="RefSeq" id="YP_009225951.1">
    <property type="nucleotide sequence ID" value="NC_029098.1"/>
</dbReference>
<keyword evidence="3" id="KW-1185">Reference proteome</keyword>
<name>A0A0A0RLW9_9CAUD</name>
<dbReference type="KEGG" id="vg:26796745"/>